<dbReference type="RefSeq" id="WP_123823422.1">
    <property type="nucleotide sequence ID" value="NZ_SRKZ01000015.1"/>
</dbReference>
<organism evidence="1 2">
    <name type="scientific">Hymenobacter wooponensis</name>
    <dbReference type="NCBI Taxonomy" id="1525360"/>
    <lineage>
        <taxon>Bacteria</taxon>
        <taxon>Pseudomonadati</taxon>
        <taxon>Bacteroidota</taxon>
        <taxon>Cytophagia</taxon>
        <taxon>Cytophagales</taxon>
        <taxon>Hymenobacteraceae</taxon>
        <taxon>Hymenobacter</taxon>
    </lineage>
</organism>
<dbReference type="AlphaFoldDB" id="A0A4Z0MA84"/>
<dbReference type="Proteomes" id="UP000298284">
    <property type="component" value="Unassembled WGS sequence"/>
</dbReference>
<gene>
    <name evidence="1" type="ORF">EU557_25250</name>
</gene>
<comment type="caution">
    <text evidence="1">The sequence shown here is derived from an EMBL/GenBank/DDBJ whole genome shotgun (WGS) entry which is preliminary data.</text>
</comment>
<name>A0A4Z0MA84_9BACT</name>
<keyword evidence="2" id="KW-1185">Reference proteome</keyword>
<dbReference type="EMBL" id="SRKZ01000015">
    <property type="protein sequence ID" value="TGD76602.1"/>
    <property type="molecule type" value="Genomic_DNA"/>
</dbReference>
<sequence length="69" mass="7979">MKKTEISSRDAFRMRMAGQLAENISQQLGQPVPQRLQTLIAHFQTNRLSADQFKMLLEDWDNELDSKGD</sequence>
<evidence type="ECO:0000313" key="2">
    <source>
        <dbReference type="Proteomes" id="UP000298284"/>
    </source>
</evidence>
<dbReference type="OrthoDB" id="9848350at2"/>
<proteinExistence type="predicted"/>
<reference evidence="1 2" key="1">
    <citation type="submission" date="2019-04" db="EMBL/GenBank/DDBJ databases">
        <authorList>
            <person name="Feng G."/>
            <person name="Zhang J."/>
            <person name="Zhu H."/>
        </authorList>
    </citation>
    <scope>NUCLEOTIDE SEQUENCE [LARGE SCALE GENOMIC DNA]</scope>
    <source>
        <strain evidence="1 2">JCM 19491</strain>
    </source>
</reference>
<evidence type="ECO:0000313" key="1">
    <source>
        <dbReference type="EMBL" id="TGD76602.1"/>
    </source>
</evidence>
<protein>
    <submittedName>
        <fullName evidence="1">Uncharacterized protein</fullName>
    </submittedName>
</protein>
<accession>A0A4Z0MA84</accession>